<sequence length="207" mass="23596">MPQLDKDILPAPADTACKNEQIVCRKLTAGEIKMAKTIFQDSINYKDVRIFLHPYSISRLGAPATAPDGKIYIHNPVLWSDDYASAPLRLQKTYIHEMTHVWQHQQGRQMVAETAALWLQSPFNYSSQYNYEFDGRDYLAYSHEQQAKMAETFFVGTSLLKAADRNSDKVGNLTRDVACKVLAQHYGVLKDHLPVRLPRRGCETPRP</sequence>
<proteinExistence type="predicted"/>
<gene>
    <name evidence="1" type="ORF">DI626_03785</name>
</gene>
<dbReference type="Proteomes" id="UP000249557">
    <property type="component" value="Unassembled WGS sequence"/>
</dbReference>
<protein>
    <recommendedName>
        <fullName evidence="3">DUF4157 domain-containing protein</fullName>
    </recommendedName>
</protein>
<dbReference type="AlphaFoldDB" id="A0A2W5BWR2"/>
<evidence type="ECO:0000313" key="1">
    <source>
        <dbReference type="EMBL" id="PZO87515.1"/>
    </source>
</evidence>
<accession>A0A2W5BWR2</accession>
<evidence type="ECO:0008006" key="3">
    <source>
        <dbReference type="Google" id="ProtNLM"/>
    </source>
</evidence>
<comment type="caution">
    <text evidence="1">The sequence shown here is derived from an EMBL/GenBank/DDBJ whole genome shotgun (WGS) entry which is preliminary data.</text>
</comment>
<organism evidence="1 2">
    <name type="scientific">Micavibrio aeruginosavorus</name>
    <dbReference type="NCBI Taxonomy" id="349221"/>
    <lineage>
        <taxon>Bacteria</taxon>
        <taxon>Pseudomonadati</taxon>
        <taxon>Bdellovibrionota</taxon>
        <taxon>Bdellovibrionia</taxon>
        <taxon>Bdellovibrionales</taxon>
        <taxon>Pseudobdellovibrionaceae</taxon>
        <taxon>Micavibrio</taxon>
    </lineage>
</organism>
<evidence type="ECO:0000313" key="2">
    <source>
        <dbReference type="Proteomes" id="UP000249557"/>
    </source>
</evidence>
<name>A0A2W5BWR2_9BACT</name>
<dbReference type="EMBL" id="QFNK01000054">
    <property type="protein sequence ID" value="PZO87515.1"/>
    <property type="molecule type" value="Genomic_DNA"/>
</dbReference>
<reference evidence="1 2" key="1">
    <citation type="submission" date="2017-08" db="EMBL/GenBank/DDBJ databases">
        <title>Infants hospitalized years apart are colonized by the same room-sourced microbial strains.</title>
        <authorList>
            <person name="Brooks B."/>
            <person name="Olm M.R."/>
            <person name="Firek B.A."/>
            <person name="Baker R."/>
            <person name="Thomas B.C."/>
            <person name="Morowitz M.J."/>
            <person name="Banfield J.F."/>
        </authorList>
    </citation>
    <scope>NUCLEOTIDE SEQUENCE [LARGE SCALE GENOMIC DNA]</scope>
    <source>
        <strain evidence="1">S2_018_000_R2_104</strain>
    </source>
</reference>